<name>A0A0G4GMW2_VITBC</name>
<dbReference type="PANTHER" id="PTHR45968">
    <property type="entry name" value="OSJNBA0019K04.7 PROTEIN"/>
    <property type="match status" value="1"/>
</dbReference>
<proteinExistence type="predicted"/>
<evidence type="ECO:0000259" key="3">
    <source>
        <dbReference type="Pfam" id="PF00890"/>
    </source>
</evidence>
<dbReference type="Pfam" id="PF05199">
    <property type="entry name" value="GMC_oxred_C"/>
    <property type="match status" value="1"/>
</dbReference>
<dbReference type="InterPro" id="IPR007867">
    <property type="entry name" value="GMC_OxRtase_C"/>
</dbReference>
<evidence type="ECO:0000259" key="4">
    <source>
        <dbReference type="Pfam" id="PF05199"/>
    </source>
</evidence>
<dbReference type="EMBL" id="CDMY01000724">
    <property type="protein sequence ID" value="CEM31533.1"/>
    <property type="molecule type" value="Genomic_DNA"/>
</dbReference>
<evidence type="ECO:0000256" key="1">
    <source>
        <dbReference type="ARBA" id="ARBA00022630"/>
    </source>
</evidence>
<dbReference type="Pfam" id="PF00890">
    <property type="entry name" value="FAD_binding_2"/>
    <property type="match status" value="1"/>
</dbReference>
<reference evidence="5 6" key="1">
    <citation type="submission" date="2014-11" db="EMBL/GenBank/DDBJ databases">
        <authorList>
            <person name="Zhu J."/>
            <person name="Qi W."/>
            <person name="Song R."/>
        </authorList>
    </citation>
    <scope>NUCLEOTIDE SEQUENCE [LARGE SCALE GENOMIC DNA]</scope>
</reference>
<evidence type="ECO:0000313" key="5">
    <source>
        <dbReference type="EMBL" id="CEM31533.1"/>
    </source>
</evidence>
<feature type="domain" description="FAD-dependent oxidoreductase 2 FAD-binding" evidence="3">
    <location>
        <begin position="35"/>
        <end position="71"/>
    </location>
</feature>
<dbReference type="Gene3D" id="3.50.50.60">
    <property type="entry name" value="FAD/NAD(P)-binding domain"/>
    <property type="match status" value="2"/>
</dbReference>
<evidence type="ECO:0000313" key="6">
    <source>
        <dbReference type="Proteomes" id="UP000041254"/>
    </source>
</evidence>
<protein>
    <submittedName>
        <fullName evidence="5">Uncharacterized protein</fullName>
    </submittedName>
</protein>
<dbReference type="InParanoid" id="A0A0G4GMW2"/>
<keyword evidence="2" id="KW-0560">Oxidoreductase</keyword>
<organism evidence="5 6">
    <name type="scientific">Vitrella brassicaformis (strain CCMP3155)</name>
    <dbReference type="NCBI Taxonomy" id="1169540"/>
    <lineage>
        <taxon>Eukaryota</taxon>
        <taxon>Sar</taxon>
        <taxon>Alveolata</taxon>
        <taxon>Colpodellida</taxon>
        <taxon>Vitrellaceae</taxon>
        <taxon>Vitrella</taxon>
    </lineage>
</organism>
<dbReference type="OrthoDB" id="269227at2759"/>
<dbReference type="Proteomes" id="UP000041254">
    <property type="component" value="Unassembled WGS sequence"/>
</dbReference>
<keyword evidence="6" id="KW-1185">Reference proteome</keyword>
<dbReference type="VEuPathDB" id="CryptoDB:Vbra_6317"/>
<keyword evidence="1" id="KW-0285">Flavoprotein</keyword>
<dbReference type="Gene3D" id="3.30.410.40">
    <property type="match status" value="1"/>
</dbReference>
<gene>
    <name evidence="5" type="ORF">Vbra_6317</name>
</gene>
<dbReference type="GO" id="GO:0016614">
    <property type="term" value="F:oxidoreductase activity, acting on CH-OH group of donors"/>
    <property type="evidence" value="ECO:0007669"/>
    <property type="project" value="InterPro"/>
</dbReference>
<dbReference type="InterPro" id="IPR003953">
    <property type="entry name" value="FAD-dep_OxRdtase_2_FAD-bd"/>
</dbReference>
<dbReference type="PANTHER" id="PTHR45968:SF3">
    <property type="entry name" value="OS04G0573100 PROTEIN"/>
    <property type="match status" value="1"/>
</dbReference>
<accession>A0A0G4GMW2</accession>
<dbReference type="SUPFAM" id="SSF51905">
    <property type="entry name" value="FAD/NAD(P)-binding domain"/>
    <property type="match status" value="1"/>
</dbReference>
<dbReference type="PhylomeDB" id="A0A0G4GMW2"/>
<feature type="domain" description="Glucose-methanol-choline oxidoreductase C-terminal" evidence="4">
    <location>
        <begin position="631"/>
        <end position="700"/>
    </location>
</feature>
<dbReference type="STRING" id="1169540.A0A0G4GMW2"/>
<sequence>MVSLMLCGHICCADRNGGSFLHEPQIGGKGAAYFDYIVVGGGAAGCPLAFTLAEDGYHVLLIERGGKLEEHPEALTPWGWGPGLNNPDLAQQIRTIDRTITHVGNVLSGGTALTAGLQIAEVAEYFDYLEHELAHISISSYRWVFDQTSQPMGKSEPYSSAARKAQEAVGFNPVTDPSPYITVGSFRTYSRFEDDGGVLSPYRKRFGADVLLKGPLADPPGTPASLEVMLRKTVLRIEFDTSGEQPRATCIEYVDSPGPPESIDSYGNRAGFSSKDGPKTIMTKVMANKGGEVVMDIPQLGSNLHDRFFTPLMVFLEHDTIPEDKEYQYQNVTLGTYTGFEKMGVDCPTDFGIGDVSMDCMYVNSEEGSGFSALGLFLATRAFLPTALRTTPETDLLVSVVSACNSNQDSLLCLPLRPVFDCLKKVVGFMSFPPVPKSRGHVTVNEWGAPIVFGNYFGDHEGLDIHSAVMGLTTSIRMVGSGEFDGVLQEKNIFNCPGTIFTHLLDMILIATRPLAGIRHLKASYEEAAGPDRQQYENFVHQRRLEMEMEAKQREEGEAASRWLGAESDVAKWLTEQVEMAKGSTAPARSLQEDDMGSWRDDVCAKDNHGHDCMAAQFEAARRFAVVPPLPADLWDAEELGKFVKSAGTGVWHWVGSAAMGTVVDSDFRVYGIDSLSICDASVLPQVTRLNVQATVLMLGRYAGLRRRREKKHTGVHHREL</sequence>
<dbReference type="AlphaFoldDB" id="A0A0G4GMW2"/>
<dbReference type="InterPro" id="IPR051871">
    <property type="entry name" value="GMC_Oxidoreductase-Related"/>
</dbReference>
<evidence type="ECO:0000256" key="2">
    <source>
        <dbReference type="ARBA" id="ARBA00023002"/>
    </source>
</evidence>
<dbReference type="InterPro" id="IPR036188">
    <property type="entry name" value="FAD/NAD-bd_sf"/>
</dbReference>